<comment type="caution">
    <text evidence="2">The sequence shown here is derived from an EMBL/GenBank/DDBJ whole genome shotgun (WGS) entry which is preliminary data.</text>
</comment>
<dbReference type="AlphaFoldDB" id="A0AAV9ULU5"/>
<reference evidence="2 3" key="1">
    <citation type="submission" date="2019-10" db="EMBL/GenBank/DDBJ databases">
        <authorList>
            <person name="Palmer J.M."/>
        </authorList>
    </citation>
    <scope>NUCLEOTIDE SEQUENCE [LARGE SCALE GENOMIC DNA]</scope>
    <source>
        <strain evidence="2 3">TWF696</strain>
    </source>
</reference>
<sequence length="417" mass="46071">MLKPHTVLTTTRHLTLQRFPTNVLPRSSGYSIMAGRSTLRLPTPHHNLDDQYHFENSTEYFVALNSIQFLELRKCRMSNPSNFADGQFPPPHSFENECIRAVHQMTVGRALLARVDALRLDQPEENQTVIEAEESTAAYNELVDRVERALESPPRDGQTRGHLQPSPFAVPQSNVMPSISAISPSAVSSQASGPPRGIIFGSIRDVRGQSVKDEHGNGAQKSPEDEHSSEYENEELQRSDSPEYGDVNMSGESTEPATDSDDNESPISVRSPRPRSGKYPRLTYVGDISLTHSLPPGSKKHFFPDWTPVRSPAPQELESQSHASMMGASHNARSQPQNHPVLGHAEGNAWGRFHTLVDMAVATRMAQEGDSKMAFALEGLRKYHPGSKEYANCSNYVATLHLNQSSSARPPSSDDTE</sequence>
<feature type="region of interest" description="Disordered" evidence="1">
    <location>
        <begin position="310"/>
        <end position="337"/>
    </location>
</feature>
<evidence type="ECO:0000256" key="1">
    <source>
        <dbReference type="SAM" id="MobiDB-lite"/>
    </source>
</evidence>
<gene>
    <name evidence="2" type="ORF">TWF696_008551</name>
</gene>
<feature type="region of interest" description="Disordered" evidence="1">
    <location>
        <begin position="151"/>
        <end position="174"/>
    </location>
</feature>
<feature type="region of interest" description="Disordered" evidence="1">
    <location>
        <begin position="212"/>
        <end position="280"/>
    </location>
</feature>
<organism evidence="2 3">
    <name type="scientific">Orbilia brochopaga</name>
    <dbReference type="NCBI Taxonomy" id="3140254"/>
    <lineage>
        <taxon>Eukaryota</taxon>
        <taxon>Fungi</taxon>
        <taxon>Dikarya</taxon>
        <taxon>Ascomycota</taxon>
        <taxon>Pezizomycotina</taxon>
        <taxon>Orbiliomycetes</taxon>
        <taxon>Orbiliales</taxon>
        <taxon>Orbiliaceae</taxon>
        <taxon>Orbilia</taxon>
    </lineage>
</organism>
<keyword evidence="3" id="KW-1185">Reference proteome</keyword>
<name>A0AAV9ULU5_9PEZI</name>
<dbReference type="Proteomes" id="UP001375240">
    <property type="component" value="Unassembled WGS sequence"/>
</dbReference>
<accession>A0AAV9ULU5</accession>
<protein>
    <submittedName>
        <fullName evidence="2">Uncharacterized protein</fullName>
    </submittedName>
</protein>
<feature type="compositionally biased region" description="Basic and acidic residues" evidence="1">
    <location>
        <begin position="212"/>
        <end position="241"/>
    </location>
</feature>
<evidence type="ECO:0000313" key="2">
    <source>
        <dbReference type="EMBL" id="KAK6341478.1"/>
    </source>
</evidence>
<dbReference type="EMBL" id="JAVHNQ010000007">
    <property type="protein sequence ID" value="KAK6341478.1"/>
    <property type="molecule type" value="Genomic_DNA"/>
</dbReference>
<evidence type="ECO:0000313" key="3">
    <source>
        <dbReference type="Proteomes" id="UP001375240"/>
    </source>
</evidence>
<proteinExistence type="predicted"/>